<dbReference type="Gene3D" id="3.90.25.10">
    <property type="entry name" value="UDP-galactose 4-epimerase, domain 1"/>
    <property type="match status" value="1"/>
</dbReference>
<dbReference type="PANTHER" id="PTHR43715:SF1">
    <property type="entry name" value="GDP-MANNOSE 4,6 DEHYDRATASE"/>
    <property type="match status" value="1"/>
</dbReference>
<evidence type="ECO:0000256" key="4">
    <source>
        <dbReference type="ARBA" id="ARBA00023239"/>
    </source>
</evidence>
<evidence type="ECO:0000256" key="3">
    <source>
        <dbReference type="ARBA" id="ARBA00011989"/>
    </source>
</evidence>
<dbReference type="InterPro" id="IPR016040">
    <property type="entry name" value="NAD(P)-bd_dom"/>
</dbReference>
<dbReference type="Pfam" id="PF08421">
    <property type="entry name" value="Methyltransf_13"/>
    <property type="match status" value="1"/>
</dbReference>
<dbReference type="InterPro" id="IPR006368">
    <property type="entry name" value="GDP_Man_deHydtase"/>
</dbReference>
<dbReference type="Pfam" id="PF13489">
    <property type="entry name" value="Methyltransf_23"/>
    <property type="match status" value="1"/>
</dbReference>
<dbReference type="GO" id="GO:0008446">
    <property type="term" value="F:GDP-mannose 4,6-dehydratase activity"/>
    <property type="evidence" value="ECO:0007669"/>
    <property type="project" value="UniProtKB-EC"/>
</dbReference>
<dbReference type="SUPFAM" id="SSF53335">
    <property type="entry name" value="S-adenosyl-L-methionine-dependent methyltransferases"/>
    <property type="match status" value="1"/>
</dbReference>
<evidence type="ECO:0000256" key="1">
    <source>
        <dbReference type="ARBA" id="ARBA00001937"/>
    </source>
</evidence>
<feature type="domain" description="C-methyltransferase" evidence="6">
    <location>
        <begin position="281"/>
        <end position="439"/>
    </location>
</feature>
<evidence type="ECO:0000259" key="6">
    <source>
        <dbReference type="Pfam" id="PF08484"/>
    </source>
</evidence>
<dbReference type="PANTHER" id="PTHR43715">
    <property type="entry name" value="GDP-MANNOSE 4,6-DEHYDRATASE"/>
    <property type="match status" value="1"/>
</dbReference>
<dbReference type="EMBL" id="MN740084">
    <property type="protein sequence ID" value="QHT87136.1"/>
    <property type="molecule type" value="Genomic_DNA"/>
</dbReference>
<evidence type="ECO:0000256" key="2">
    <source>
        <dbReference type="ARBA" id="ARBA00009263"/>
    </source>
</evidence>
<comment type="cofactor">
    <cofactor evidence="1">
        <name>NADP(+)</name>
        <dbReference type="ChEBI" id="CHEBI:58349"/>
    </cofactor>
</comment>
<dbReference type="Gene3D" id="6.20.50.110">
    <property type="entry name" value="Methyltransferase, zinc-binding domain"/>
    <property type="match status" value="1"/>
</dbReference>
<dbReference type="InterPro" id="IPR036291">
    <property type="entry name" value="NAD(P)-bd_dom_sf"/>
</dbReference>
<dbReference type="GO" id="GO:0042351">
    <property type="term" value="P:'de novo' GDP-L-fucose biosynthetic process"/>
    <property type="evidence" value="ECO:0007669"/>
    <property type="project" value="TreeGrafter"/>
</dbReference>
<dbReference type="Gene3D" id="3.40.50.150">
    <property type="entry name" value="Vaccinia Virus protein VP39"/>
    <property type="match status" value="1"/>
</dbReference>
<dbReference type="AlphaFoldDB" id="A0A6C0I452"/>
<dbReference type="InterPro" id="IPR038576">
    <property type="entry name" value="Methyltransf_Zn-bd_dom_put_sf"/>
</dbReference>
<accession>A0A6C0I452</accession>
<name>A0A6C0I452_9ZZZZ</name>
<feature type="domain" description="Methyltransferase putative zinc binding" evidence="5">
    <location>
        <begin position="44"/>
        <end position="103"/>
    </location>
</feature>
<evidence type="ECO:0000259" key="5">
    <source>
        <dbReference type="Pfam" id="PF08421"/>
    </source>
</evidence>
<proteinExistence type="inferred from homology"/>
<dbReference type="InterPro" id="IPR013691">
    <property type="entry name" value="MeTrfase_14"/>
</dbReference>
<protein>
    <recommendedName>
        <fullName evidence="3">GDP-mannose 4,6-dehydratase</fullName>
        <ecNumber evidence="3">4.2.1.47</ecNumber>
    </recommendedName>
</protein>
<feature type="domain" description="NAD(P)-binding" evidence="7">
    <location>
        <begin position="451"/>
        <end position="751"/>
    </location>
</feature>
<dbReference type="Pfam" id="PF16363">
    <property type="entry name" value="GDP_Man_Dehyd"/>
    <property type="match status" value="1"/>
</dbReference>
<dbReference type="InterPro" id="IPR029063">
    <property type="entry name" value="SAM-dependent_MTases_sf"/>
</dbReference>
<sequence length="759" mass="86664">MDTSTNIFIINNHDTLFITFTKNIIKQLILLLLLLMNVSIIENCRICGSSDLTTVISLGEQYITSRFPLYGDFSTPKTAIDLCVCGECRLLQLLQTTVASELYEYEYGYRSGISNTMRSHLKSYQEEILSIATVKDGDTIVDIGSNDSTMLQYYSNVLTRIGVDPTGEQFKEFYGEVELLPTYFTNENFTRKYGDKKCKIVSSISMFYDLPDPVQFAKDIYSILEEHGIWTCEQSYMPTMLKKNSIDTICHEHLEYYSLMQVKEIADRANFKIIDVKFNDCNGGSFRVYFAKRESSHFLENVELITTIVNEEKDLGLLNNDVFVKFMKDCDEEVKKLRDFIDIANQNGKKVYVYGASTKGNCLLQYADLGEKDMKYAVERNPKKIGKMTCTGIEIISEETMRENPPDYMLVLPWHFKEEIIAREKDFLEGGGQFLFPFPTFEVVGARPKALITGCDGMIAHYVKERFTDYNLYGISRSSYPTIETKFTKVYFDMTDSKMLEHTLSMIKPDVIIHLASISSSQYAFNNPIETLETNGLLTATLCDIIHKNKWIIKLFNASSSEMYKGHVDYEVKENDHTMFHLHPYSIAKIMGHSMVEFYRNTYGLPFSNGVLFTTESPLKKPVFLLNKVADHIREWKEGKTEPLHVGNLDSYRNVIHASDVANAIHVIVSQKEGDDYLICGEESHKVYDLVTKLYSLAGIEVEKRDDNVLYEVGTDTKIVIIQDLQSGGLDVKPTDIRGNAIKLKGLGWSPIIDELNIQ</sequence>
<dbReference type="SUPFAM" id="SSF51735">
    <property type="entry name" value="NAD(P)-binding Rossmann-fold domains"/>
    <property type="match status" value="1"/>
</dbReference>
<reference evidence="8" key="1">
    <citation type="journal article" date="2020" name="Nature">
        <title>Giant virus diversity and host interactions through global metagenomics.</title>
        <authorList>
            <person name="Schulz F."/>
            <person name="Roux S."/>
            <person name="Paez-Espino D."/>
            <person name="Jungbluth S."/>
            <person name="Walsh D.A."/>
            <person name="Denef V.J."/>
            <person name="McMahon K.D."/>
            <person name="Konstantinidis K.T."/>
            <person name="Eloe-Fadrosh E.A."/>
            <person name="Kyrpides N.C."/>
            <person name="Woyke T."/>
        </authorList>
    </citation>
    <scope>NUCLEOTIDE SEQUENCE</scope>
    <source>
        <strain evidence="8">GVMAG-M-3300023184-190</strain>
    </source>
</reference>
<organism evidence="8">
    <name type="scientific">viral metagenome</name>
    <dbReference type="NCBI Taxonomy" id="1070528"/>
    <lineage>
        <taxon>unclassified sequences</taxon>
        <taxon>metagenomes</taxon>
        <taxon>organismal metagenomes</taxon>
    </lineage>
</organism>
<evidence type="ECO:0000259" key="7">
    <source>
        <dbReference type="Pfam" id="PF16363"/>
    </source>
</evidence>
<dbReference type="Pfam" id="PF08484">
    <property type="entry name" value="Methyltransf_14"/>
    <property type="match status" value="1"/>
</dbReference>
<comment type="similarity">
    <text evidence="2">Belongs to the NAD(P)-dependent epimerase/dehydratase family. GDP-mannose 4,6-dehydratase subfamily.</text>
</comment>
<dbReference type="EC" id="4.2.1.47" evidence="3"/>
<dbReference type="Gene3D" id="3.40.50.720">
    <property type="entry name" value="NAD(P)-binding Rossmann-like Domain"/>
    <property type="match status" value="2"/>
</dbReference>
<evidence type="ECO:0000313" key="8">
    <source>
        <dbReference type="EMBL" id="QHT87136.1"/>
    </source>
</evidence>
<dbReference type="InterPro" id="IPR013630">
    <property type="entry name" value="Methyltransf_Zn-bd_dom_put"/>
</dbReference>
<keyword evidence="4" id="KW-0456">Lyase</keyword>